<evidence type="ECO:0000313" key="3">
    <source>
        <dbReference type="EMBL" id="KNE55748.1"/>
    </source>
</evidence>
<keyword evidence="4" id="KW-1185">Reference proteome</keyword>
<dbReference type="GO" id="GO:0060287">
    <property type="term" value="P:epithelial cilium movement involved in determination of left/right asymmetry"/>
    <property type="evidence" value="ECO:0007669"/>
    <property type="project" value="TreeGrafter"/>
</dbReference>
<keyword evidence="1" id="KW-0175">Coiled coil</keyword>
<proteinExistence type="predicted"/>
<dbReference type="VEuPathDB" id="FungiDB:AMAG_01624"/>
<dbReference type="PROSITE" id="PS50896">
    <property type="entry name" value="LISH"/>
    <property type="match status" value="1"/>
</dbReference>
<evidence type="ECO:0000256" key="2">
    <source>
        <dbReference type="SAM" id="MobiDB-lite"/>
    </source>
</evidence>
<dbReference type="OMA" id="EHYINSA"/>
<protein>
    <submittedName>
        <fullName evidence="3">Uncharacterized protein</fullName>
    </submittedName>
</protein>
<dbReference type="InterPro" id="IPR055289">
    <property type="entry name" value="OFD1"/>
</dbReference>
<sequence>MSQSTTPNRPKDRHAAPLTSDRTTTKSSWDEAYLRSALQAQLRRSGVVDQLRAQLRARIIEQLHPDSGVTGAGFRGRPHAGDATVIHTIVNALVTEFLAHRGLEYTLSVYLPETSQTLPPKVADWELLELLHLDQIQASSSLGRLESALDHSRRHGLSWIESLVKGVRELHVPCLSQQVQTEETDHERALRECAELVEVERESKRRAVLEVQRKYELLMEERVQQEVQKQVERFRDVEVKHARLEAKEDWMRKMDAYKAELEAKHSERERQFLEEMEIAEARAKQREIELDAAQMDLDRRLDVAQEAIQLKEEKLQHQQELIKQSRSIEETVTRRKIEDLQSQVNQLISERDAAERRLSDEVKRARDELQNQLRSQEVNLQAELRVLSEKRKVVDRYLREEESLRGNLEQARATISDLQHQVSSLQAELGNARKKNAQLARSKPSRDERQELHALKAEFNLISATLAEHKEKVGLLKQSERKWQLECQQLIGQFEHERRRAKTLAIRLHQEIEAKRDAEAEASQLRFLVKQQSIRTTRLQPAHSSSNDAIRHRQWQSSSHESSITGGSDASLHSSRYRSPVHPVHADPDSLSPLASPGTPLLAPSAVDLRPVDRSANTLARTSFYARGDAAKVAVASVRVPADVKPTGGKSSFFLEDPSVELNSTVLLGAQEHVEAVVASPFRPTAAASVSPDSISGAEPTQSDPRQPLVESATMSRSTRAHAENPPAPSLFRGAQPRRAETAADTDMHTERRHPPVNEDLEASSQLHDPTEPAFALPEPLANPPPRPSFSKFLPPPDVPGEAATTAPPVLPSKASAADAAPIPSKSASVSRSGSRRNLPDVLPLSDAEPAVAVAAFDNLSVPVEPQVDEKEREKREREAAQQAQIKAITQANPLLQEYMARAAAQTERKGPALPAPDVEDTESVDYGAGDTLSAMSETDSSSRT</sequence>
<feature type="region of interest" description="Disordered" evidence="2">
    <location>
        <begin position="536"/>
        <end position="605"/>
    </location>
</feature>
<gene>
    <name evidence="3" type="ORF">AMAG_01624</name>
</gene>
<organism evidence="3 4">
    <name type="scientific">Allomyces macrogynus (strain ATCC 38327)</name>
    <name type="common">Allomyces javanicus var. macrogynus</name>
    <dbReference type="NCBI Taxonomy" id="578462"/>
    <lineage>
        <taxon>Eukaryota</taxon>
        <taxon>Fungi</taxon>
        <taxon>Fungi incertae sedis</taxon>
        <taxon>Blastocladiomycota</taxon>
        <taxon>Blastocladiomycetes</taxon>
        <taxon>Blastocladiales</taxon>
        <taxon>Blastocladiaceae</taxon>
        <taxon>Allomyces</taxon>
    </lineage>
</organism>
<reference evidence="4" key="2">
    <citation type="submission" date="2009-11" db="EMBL/GenBank/DDBJ databases">
        <title>The Genome Sequence of Allomyces macrogynus strain ATCC 38327.</title>
        <authorList>
            <consortium name="The Broad Institute Genome Sequencing Platform"/>
            <person name="Russ C."/>
            <person name="Cuomo C."/>
            <person name="Shea T."/>
            <person name="Young S.K."/>
            <person name="Zeng Q."/>
            <person name="Koehrsen M."/>
            <person name="Haas B."/>
            <person name="Borodovsky M."/>
            <person name="Guigo R."/>
            <person name="Alvarado L."/>
            <person name="Berlin A."/>
            <person name="Borenstein D."/>
            <person name="Chen Z."/>
            <person name="Engels R."/>
            <person name="Freedman E."/>
            <person name="Gellesch M."/>
            <person name="Goldberg J."/>
            <person name="Griggs A."/>
            <person name="Gujja S."/>
            <person name="Heiman D."/>
            <person name="Hepburn T."/>
            <person name="Howarth C."/>
            <person name="Jen D."/>
            <person name="Larson L."/>
            <person name="Lewis B."/>
            <person name="Mehta T."/>
            <person name="Park D."/>
            <person name="Pearson M."/>
            <person name="Roberts A."/>
            <person name="Saif S."/>
            <person name="Shenoy N."/>
            <person name="Sisk P."/>
            <person name="Stolte C."/>
            <person name="Sykes S."/>
            <person name="Walk T."/>
            <person name="White J."/>
            <person name="Yandava C."/>
            <person name="Burger G."/>
            <person name="Gray M.W."/>
            <person name="Holland P.W.H."/>
            <person name="King N."/>
            <person name="Lang F.B.F."/>
            <person name="Roger A.J."/>
            <person name="Ruiz-Trillo I."/>
            <person name="Lander E."/>
            <person name="Nusbaum C."/>
        </authorList>
    </citation>
    <scope>NUCLEOTIDE SEQUENCE [LARGE SCALE GENOMIC DNA]</scope>
    <source>
        <strain evidence="4">ATCC 38327</strain>
    </source>
</reference>
<dbReference type="GO" id="GO:0036064">
    <property type="term" value="C:ciliary basal body"/>
    <property type="evidence" value="ECO:0007669"/>
    <property type="project" value="TreeGrafter"/>
</dbReference>
<dbReference type="InterPro" id="IPR006594">
    <property type="entry name" value="LisH"/>
</dbReference>
<name>A0A0L0RZI2_ALLM3</name>
<accession>A0A0L0RZI2</accession>
<dbReference type="Pfam" id="PF16045">
    <property type="entry name" value="LisH_2"/>
    <property type="match status" value="1"/>
</dbReference>
<dbReference type="OrthoDB" id="206339at2759"/>
<feature type="region of interest" description="Disordered" evidence="2">
    <location>
        <begin position="687"/>
        <end position="845"/>
    </location>
</feature>
<feature type="compositionally biased region" description="Polar residues" evidence="2">
    <location>
        <begin position="536"/>
        <end position="548"/>
    </location>
</feature>
<evidence type="ECO:0000256" key="1">
    <source>
        <dbReference type="SAM" id="Coils"/>
    </source>
</evidence>
<feature type="compositionally biased region" description="Pro residues" evidence="2">
    <location>
        <begin position="781"/>
        <end position="799"/>
    </location>
</feature>
<evidence type="ECO:0000313" key="4">
    <source>
        <dbReference type="Proteomes" id="UP000054350"/>
    </source>
</evidence>
<dbReference type="STRING" id="578462.A0A0L0RZI2"/>
<feature type="region of interest" description="Disordered" evidence="2">
    <location>
        <begin position="901"/>
        <end position="945"/>
    </location>
</feature>
<feature type="coiled-coil region" evidence="1">
    <location>
        <begin position="247"/>
        <end position="442"/>
    </location>
</feature>
<dbReference type="GO" id="GO:0005576">
    <property type="term" value="C:extracellular region"/>
    <property type="evidence" value="ECO:0007669"/>
    <property type="project" value="GOC"/>
</dbReference>
<feature type="compositionally biased region" description="Low complexity" evidence="2">
    <location>
        <begin position="825"/>
        <end position="837"/>
    </location>
</feature>
<feature type="compositionally biased region" description="Polar residues" evidence="2">
    <location>
        <begin position="691"/>
        <end position="705"/>
    </location>
</feature>
<dbReference type="Proteomes" id="UP000054350">
    <property type="component" value="Unassembled WGS sequence"/>
</dbReference>
<feature type="region of interest" description="Disordered" evidence="2">
    <location>
        <begin position="1"/>
        <end position="24"/>
    </location>
</feature>
<feature type="compositionally biased region" description="Low complexity" evidence="2">
    <location>
        <begin position="557"/>
        <end position="568"/>
    </location>
</feature>
<dbReference type="PANTHER" id="PTHR39063">
    <property type="entry name" value="ORAL-FACIAL-DIGITAL SYNDROME 1 PROTEIN HOMOLOG"/>
    <property type="match status" value="1"/>
</dbReference>
<dbReference type="eggNOG" id="ENOG502QXA9">
    <property type="taxonomic scope" value="Eukaryota"/>
</dbReference>
<dbReference type="Gene3D" id="1.20.960.40">
    <property type="match status" value="1"/>
</dbReference>
<dbReference type="AlphaFoldDB" id="A0A0L0RZI2"/>
<dbReference type="EMBL" id="GG745329">
    <property type="protein sequence ID" value="KNE55748.1"/>
    <property type="molecule type" value="Genomic_DNA"/>
</dbReference>
<reference evidence="3 4" key="1">
    <citation type="submission" date="2009-11" db="EMBL/GenBank/DDBJ databases">
        <title>Annotation of Allomyces macrogynus ATCC 38327.</title>
        <authorList>
            <consortium name="The Broad Institute Genome Sequencing Platform"/>
            <person name="Russ C."/>
            <person name="Cuomo C."/>
            <person name="Burger G."/>
            <person name="Gray M.W."/>
            <person name="Holland P.W.H."/>
            <person name="King N."/>
            <person name="Lang F.B.F."/>
            <person name="Roger A.J."/>
            <person name="Ruiz-Trillo I."/>
            <person name="Young S.K."/>
            <person name="Zeng Q."/>
            <person name="Gargeya S."/>
            <person name="Fitzgerald M."/>
            <person name="Haas B."/>
            <person name="Abouelleil A."/>
            <person name="Alvarado L."/>
            <person name="Arachchi H.M."/>
            <person name="Berlin A."/>
            <person name="Chapman S.B."/>
            <person name="Gearin G."/>
            <person name="Goldberg J."/>
            <person name="Griggs A."/>
            <person name="Gujja S."/>
            <person name="Hansen M."/>
            <person name="Heiman D."/>
            <person name="Howarth C."/>
            <person name="Larimer J."/>
            <person name="Lui A."/>
            <person name="MacDonald P.J.P."/>
            <person name="McCowen C."/>
            <person name="Montmayeur A."/>
            <person name="Murphy C."/>
            <person name="Neiman D."/>
            <person name="Pearson M."/>
            <person name="Priest M."/>
            <person name="Roberts A."/>
            <person name="Saif S."/>
            <person name="Shea T."/>
            <person name="Sisk P."/>
            <person name="Stolte C."/>
            <person name="Sykes S."/>
            <person name="Wortman J."/>
            <person name="Nusbaum C."/>
            <person name="Birren B."/>
        </authorList>
    </citation>
    <scope>NUCLEOTIDE SEQUENCE [LARGE SCALE GENOMIC DNA]</scope>
    <source>
        <strain evidence="3 4">ATCC 38327</strain>
    </source>
</reference>
<feature type="compositionally biased region" description="Polar residues" evidence="2">
    <location>
        <begin position="934"/>
        <end position="945"/>
    </location>
</feature>
<feature type="compositionally biased region" description="Basic and acidic residues" evidence="2">
    <location>
        <begin position="738"/>
        <end position="757"/>
    </location>
</feature>
<dbReference type="PANTHER" id="PTHR39063:SF1">
    <property type="entry name" value="OFD1 CENTRIOLE AND CENTRIOLAR SATELLITE PROTEIN"/>
    <property type="match status" value="1"/>
</dbReference>